<evidence type="ECO:0000256" key="2">
    <source>
        <dbReference type="ARBA" id="ARBA00007664"/>
    </source>
</evidence>
<evidence type="ECO:0000259" key="12">
    <source>
        <dbReference type="PROSITE" id="PS50240"/>
    </source>
</evidence>
<feature type="signal peptide" evidence="11">
    <location>
        <begin position="1"/>
        <end position="23"/>
    </location>
</feature>
<evidence type="ECO:0000256" key="7">
    <source>
        <dbReference type="ARBA" id="ARBA00023145"/>
    </source>
</evidence>
<evidence type="ECO:0000313" key="13">
    <source>
        <dbReference type="Proteomes" id="UP001652628"/>
    </source>
</evidence>
<reference evidence="14" key="1">
    <citation type="submission" date="2025-08" db="UniProtKB">
        <authorList>
            <consortium name="RefSeq"/>
        </authorList>
    </citation>
    <scope>IDENTIFICATION</scope>
</reference>
<keyword evidence="4 11" id="KW-0732">Signal</keyword>
<comment type="catalytic activity">
    <reaction evidence="9">
        <text>Preferential cleavage: Arg-|-Xaa, Lys-|-Xaa.</text>
        <dbReference type="EC" id="3.4.21.4"/>
    </reaction>
</comment>
<dbReference type="SMART" id="SM00020">
    <property type="entry name" value="Tryp_SPc"/>
    <property type="match status" value="1"/>
</dbReference>
<dbReference type="RefSeq" id="XP_016924069.2">
    <property type="nucleotide sequence ID" value="XM_017068580.4"/>
</dbReference>
<evidence type="ECO:0000256" key="9">
    <source>
        <dbReference type="ARBA" id="ARBA00036320"/>
    </source>
</evidence>
<evidence type="ECO:0000256" key="8">
    <source>
        <dbReference type="ARBA" id="ARBA00023157"/>
    </source>
</evidence>
<dbReference type="PRINTS" id="PR00722">
    <property type="entry name" value="CHYMOTRYPSIN"/>
</dbReference>
<dbReference type="PANTHER" id="PTHR24276:SF91">
    <property type="entry name" value="AT26814P-RELATED"/>
    <property type="match status" value="1"/>
</dbReference>
<dbReference type="InterPro" id="IPR009003">
    <property type="entry name" value="Peptidase_S1_PA"/>
</dbReference>
<keyword evidence="8" id="KW-1015">Disulfide bond</keyword>
<proteinExistence type="inferred from homology"/>
<evidence type="ECO:0000313" key="14">
    <source>
        <dbReference type="RefSeq" id="XP_016924069.2"/>
    </source>
</evidence>
<evidence type="ECO:0000256" key="5">
    <source>
        <dbReference type="ARBA" id="ARBA00022801"/>
    </source>
</evidence>
<accession>A0AB39YXZ5</accession>
<dbReference type="InterPro" id="IPR050430">
    <property type="entry name" value="Peptidase_S1"/>
</dbReference>
<comment type="subcellular location">
    <subcellularLocation>
        <location evidence="1">Secreted</location>
        <location evidence="1">Extracellular space</location>
    </subcellularLocation>
</comment>
<keyword evidence="5" id="KW-0378">Hydrolase</keyword>
<dbReference type="GO" id="GO:0004252">
    <property type="term" value="F:serine-type endopeptidase activity"/>
    <property type="evidence" value="ECO:0007669"/>
    <property type="project" value="UniProtKB-EC"/>
</dbReference>
<dbReference type="PROSITE" id="PS50240">
    <property type="entry name" value="TRYPSIN_DOM"/>
    <property type="match status" value="1"/>
</dbReference>
<feature type="domain" description="Peptidase S1" evidence="12">
    <location>
        <begin position="29"/>
        <end position="266"/>
    </location>
</feature>
<dbReference type="SUPFAM" id="SSF50494">
    <property type="entry name" value="Trypsin-like serine proteases"/>
    <property type="match status" value="1"/>
</dbReference>
<comment type="similarity">
    <text evidence="2">Belongs to the peptidase S1 family.</text>
</comment>
<evidence type="ECO:0000256" key="6">
    <source>
        <dbReference type="ARBA" id="ARBA00022825"/>
    </source>
</evidence>
<name>A0AB39YXZ5_DROSZ</name>
<dbReference type="GO" id="GO:0006508">
    <property type="term" value="P:proteolysis"/>
    <property type="evidence" value="ECO:0007669"/>
    <property type="project" value="UniProtKB-KW"/>
</dbReference>
<dbReference type="CDD" id="cd00190">
    <property type="entry name" value="Tryp_SPc"/>
    <property type="match status" value="1"/>
</dbReference>
<dbReference type="InterPro" id="IPR018114">
    <property type="entry name" value="TRYPSIN_HIS"/>
</dbReference>
<dbReference type="AlphaFoldDB" id="A0AB39YXZ5"/>
<dbReference type="EC" id="3.4.21.4" evidence="10"/>
<evidence type="ECO:0000256" key="4">
    <source>
        <dbReference type="ARBA" id="ARBA00022729"/>
    </source>
</evidence>
<keyword evidence="7" id="KW-0865">Zymogen</keyword>
<dbReference type="PANTHER" id="PTHR24276">
    <property type="entry name" value="POLYSERASE-RELATED"/>
    <property type="match status" value="1"/>
</dbReference>
<dbReference type="InterPro" id="IPR043504">
    <property type="entry name" value="Peptidase_S1_PA_chymotrypsin"/>
</dbReference>
<keyword evidence="3" id="KW-0645">Protease</keyword>
<keyword evidence="6" id="KW-0720">Serine protease</keyword>
<protein>
    <recommendedName>
        <fullName evidence="10">trypsin</fullName>
        <ecNumber evidence="10">3.4.21.4</ecNumber>
    </recommendedName>
</protein>
<evidence type="ECO:0000256" key="10">
    <source>
        <dbReference type="ARBA" id="ARBA00038868"/>
    </source>
</evidence>
<dbReference type="PROSITE" id="PS00134">
    <property type="entry name" value="TRYPSIN_HIS"/>
    <property type="match status" value="1"/>
</dbReference>
<dbReference type="InterPro" id="IPR001254">
    <property type="entry name" value="Trypsin_dom"/>
</dbReference>
<feature type="chain" id="PRO_5045864136" description="trypsin" evidence="11">
    <location>
        <begin position="24"/>
        <end position="266"/>
    </location>
</feature>
<gene>
    <name evidence="14" type="primary">LOC108005342</name>
</gene>
<evidence type="ECO:0000256" key="11">
    <source>
        <dbReference type="SAM" id="SignalP"/>
    </source>
</evidence>
<dbReference type="GO" id="GO:0005576">
    <property type="term" value="C:extracellular region"/>
    <property type="evidence" value="ECO:0007669"/>
    <property type="project" value="UniProtKB-SubCell"/>
</dbReference>
<dbReference type="Pfam" id="PF00089">
    <property type="entry name" value="Trypsin"/>
    <property type="match status" value="1"/>
</dbReference>
<dbReference type="InterPro" id="IPR001314">
    <property type="entry name" value="Peptidase_S1A"/>
</dbReference>
<dbReference type="Proteomes" id="UP001652628">
    <property type="component" value="Chromosome X"/>
</dbReference>
<keyword evidence="13" id="KW-1185">Reference proteome</keyword>
<sequence length="266" mass="28322">MADPRTTLALGLLILGLILAAEATPQGRILGGEDVEQGEYPWSASVRYNKAHVCSGCIISQTRILTAAHCVSDVGITPVDVNTLAVRVGTINQYAGGTIVNVNKVTIHPSYGNFLHDIAILEVNFLTFGDRVGAIALPSTEVEGSGEEANPEDVDAELPNGTPVYVAGWGELSDGTASYKQQKANFNTLSRSLCEWQAGYGYESVVCLSRAENEGICRGDAGAAVIDDQKVLRGLTSFNFGPCGSKYPDVATRVSYYLAWIEANSQ</sequence>
<evidence type="ECO:0000256" key="1">
    <source>
        <dbReference type="ARBA" id="ARBA00004239"/>
    </source>
</evidence>
<organism evidence="13 14">
    <name type="scientific">Drosophila suzukii</name>
    <name type="common">Spotted-wing drosophila fruit fly</name>
    <dbReference type="NCBI Taxonomy" id="28584"/>
    <lineage>
        <taxon>Eukaryota</taxon>
        <taxon>Metazoa</taxon>
        <taxon>Ecdysozoa</taxon>
        <taxon>Arthropoda</taxon>
        <taxon>Hexapoda</taxon>
        <taxon>Insecta</taxon>
        <taxon>Pterygota</taxon>
        <taxon>Neoptera</taxon>
        <taxon>Endopterygota</taxon>
        <taxon>Diptera</taxon>
        <taxon>Brachycera</taxon>
        <taxon>Muscomorpha</taxon>
        <taxon>Ephydroidea</taxon>
        <taxon>Drosophilidae</taxon>
        <taxon>Drosophila</taxon>
        <taxon>Sophophora</taxon>
    </lineage>
</organism>
<dbReference type="Gene3D" id="2.40.10.10">
    <property type="entry name" value="Trypsin-like serine proteases"/>
    <property type="match status" value="1"/>
</dbReference>
<dbReference type="GeneID" id="108005342"/>
<evidence type="ECO:0000256" key="3">
    <source>
        <dbReference type="ARBA" id="ARBA00022670"/>
    </source>
</evidence>